<protein>
    <submittedName>
        <fullName evidence="1">Uncharacterized protein</fullName>
    </submittedName>
</protein>
<evidence type="ECO:0000313" key="1">
    <source>
        <dbReference type="EMBL" id="CAH9121040.1"/>
    </source>
</evidence>
<dbReference type="AlphaFoldDB" id="A0AAV0ECS2"/>
<dbReference type="EMBL" id="CAMAPF010000919">
    <property type="protein sequence ID" value="CAH9121040.1"/>
    <property type="molecule type" value="Genomic_DNA"/>
</dbReference>
<keyword evidence="2" id="KW-1185">Reference proteome</keyword>
<evidence type="ECO:0000313" key="2">
    <source>
        <dbReference type="Proteomes" id="UP001152523"/>
    </source>
</evidence>
<feature type="non-terminal residue" evidence="1">
    <location>
        <position position="114"/>
    </location>
</feature>
<proteinExistence type="predicted"/>
<accession>A0AAV0ECS2</accession>
<name>A0AAV0ECS2_9ASTE</name>
<organism evidence="1 2">
    <name type="scientific">Cuscuta epithymum</name>
    <dbReference type="NCBI Taxonomy" id="186058"/>
    <lineage>
        <taxon>Eukaryota</taxon>
        <taxon>Viridiplantae</taxon>
        <taxon>Streptophyta</taxon>
        <taxon>Embryophyta</taxon>
        <taxon>Tracheophyta</taxon>
        <taxon>Spermatophyta</taxon>
        <taxon>Magnoliopsida</taxon>
        <taxon>eudicotyledons</taxon>
        <taxon>Gunneridae</taxon>
        <taxon>Pentapetalae</taxon>
        <taxon>asterids</taxon>
        <taxon>lamiids</taxon>
        <taxon>Solanales</taxon>
        <taxon>Convolvulaceae</taxon>
        <taxon>Cuscuteae</taxon>
        <taxon>Cuscuta</taxon>
        <taxon>Cuscuta subgen. Cuscuta</taxon>
    </lineage>
</organism>
<comment type="caution">
    <text evidence="1">The sequence shown here is derived from an EMBL/GenBank/DDBJ whole genome shotgun (WGS) entry which is preliminary data.</text>
</comment>
<sequence>MGRSFKDSLKSLEADIQLANTMALGYGREIDGACIQMRLSYSPAAQFCLFFIQWFDCKVAGALGLLQVLVYMAYADGKTSMYIKERRASIRDFYGESVITRWWRIDNSLAAFCL</sequence>
<dbReference type="Proteomes" id="UP001152523">
    <property type="component" value="Unassembled WGS sequence"/>
</dbReference>
<reference evidence="1" key="1">
    <citation type="submission" date="2022-07" db="EMBL/GenBank/DDBJ databases">
        <authorList>
            <person name="Macas J."/>
            <person name="Novak P."/>
            <person name="Neumann P."/>
        </authorList>
    </citation>
    <scope>NUCLEOTIDE SEQUENCE</scope>
</reference>
<gene>
    <name evidence="1" type="ORF">CEPIT_LOCUS23400</name>
</gene>